<dbReference type="PANTHER" id="PTHR18898">
    <property type="entry name" value="NUCLEOPROTEIN TPR-RELATED"/>
    <property type="match status" value="1"/>
</dbReference>
<feature type="compositionally biased region" description="Low complexity" evidence="5">
    <location>
        <begin position="1488"/>
        <end position="1501"/>
    </location>
</feature>
<evidence type="ECO:0000313" key="9">
    <source>
        <dbReference type="EMBL" id="EXJ95002.1"/>
    </source>
</evidence>
<dbReference type="eggNOG" id="KOG4674">
    <property type="taxonomic scope" value="Eukaryota"/>
</dbReference>
<organism evidence="9 10">
    <name type="scientific">Capronia coronata CBS 617.96</name>
    <dbReference type="NCBI Taxonomy" id="1182541"/>
    <lineage>
        <taxon>Eukaryota</taxon>
        <taxon>Fungi</taxon>
        <taxon>Dikarya</taxon>
        <taxon>Ascomycota</taxon>
        <taxon>Pezizomycotina</taxon>
        <taxon>Eurotiomycetes</taxon>
        <taxon>Chaetothyriomycetidae</taxon>
        <taxon>Chaetothyriales</taxon>
        <taxon>Herpotrichiellaceae</taxon>
        <taxon>Capronia</taxon>
    </lineage>
</organism>
<evidence type="ECO:0000256" key="3">
    <source>
        <dbReference type="ARBA" id="ARBA00023242"/>
    </source>
</evidence>
<feature type="domain" description="Nucleoprotein TPR/MPL1" evidence="7">
    <location>
        <begin position="183"/>
        <end position="261"/>
    </location>
</feature>
<dbReference type="OrthoDB" id="343070at2759"/>
<feature type="region of interest" description="Disordered" evidence="5">
    <location>
        <begin position="1486"/>
        <end position="1517"/>
    </location>
</feature>
<dbReference type="RefSeq" id="XP_007719231.1">
    <property type="nucleotide sequence ID" value="XM_007721041.1"/>
</dbReference>
<feature type="coiled-coil region" evidence="4">
    <location>
        <begin position="1720"/>
        <end position="1774"/>
    </location>
</feature>
<feature type="coiled-coil region" evidence="4">
    <location>
        <begin position="701"/>
        <end position="939"/>
    </location>
</feature>
<feature type="coiled-coil region" evidence="4">
    <location>
        <begin position="1247"/>
        <end position="1350"/>
    </location>
</feature>
<dbReference type="InterPro" id="IPR012929">
    <property type="entry name" value="Nucleoprot-TPR/MLP1-2_dom"/>
</dbReference>
<dbReference type="InterPro" id="IPR057974">
    <property type="entry name" value="NUA/TPR/MLP1-2-like_dom"/>
</dbReference>
<evidence type="ECO:0000259" key="6">
    <source>
        <dbReference type="Pfam" id="PF07926"/>
    </source>
</evidence>
<dbReference type="GO" id="GO:0017056">
    <property type="term" value="F:structural constituent of nuclear pore"/>
    <property type="evidence" value="ECO:0007669"/>
    <property type="project" value="TreeGrafter"/>
</dbReference>
<dbReference type="Gene3D" id="1.20.1170.10">
    <property type="match status" value="1"/>
</dbReference>
<keyword evidence="10" id="KW-1185">Reference proteome</keyword>
<dbReference type="GO" id="GO:0005643">
    <property type="term" value="C:nuclear pore"/>
    <property type="evidence" value="ECO:0007669"/>
    <property type="project" value="TreeGrafter"/>
</dbReference>
<dbReference type="Pfam" id="PF25785">
    <property type="entry name" value="TPR"/>
    <property type="match status" value="1"/>
</dbReference>
<feature type="region of interest" description="Disordered" evidence="5">
    <location>
        <begin position="940"/>
        <end position="963"/>
    </location>
</feature>
<dbReference type="PANTHER" id="PTHR18898:SF2">
    <property type="entry name" value="NUCLEOPROTEIN TPR"/>
    <property type="match status" value="1"/>
</dbReference>
<dbReference type="GO" id="GO:0006606">
    <property type="term" value="P:protein import into nucleus"/>
    <property type="evidence" value="ECO:0007669"/>
    <property type="project" value="InterPro"/>
</dbReference>
<gene>
    <name evidence="9" type="ORF">A1O1_00120</name>
</gene>
<feature type="compositionally biased region" description="Low complexity" evidence="5">
    <location>
        <begin position="1834"/>
        <end position="1844"/>
    </location>
</feature>
<keyword evidence="3" id="KW-0539">Nucleus</keyword>
<dbReference type="InterPro" id="IPR057577">
    <property type="entry name" value="Nucleoprot-TPR/MLP1_dom"/>
</dbReference>
<dbReference type="GeneID" id="19155030"/>
<evidence type="ECO:0000256" key="2">
    <source>
        <dbReference type="ARBA" id="ARBA00023054"/>
    </source>
</evidence>
<feature type="domain" description="Nucleoprotein TPR/MLP1-2" evidence="6">
    <location>
        <begin position="1068"/>
        <end position="1196"/>
    </location>
</feature>
<feature type="coiled-coil region" evidence="4">
    <location>
        <begin position="410"/>
        <end position="631"/>
    </location>
</feature>
<dbReference type="Proteomes" id="UP000019484">
    <property type="component" value="Unassembled WGS sequence"/>
</dbReference>
<feature type="region of interest" description="Disordered" evidence="5">
    <location>
        <begin position="363"/>
        <end position="400"/>
    </location>
</feature>
<dbReference type="Pfam" id="PF07926">
    <property type="entry name" value="TPR_MLP1_2"/>
    <property type="match status" value="1"/>
</dbReference>
<dbReference type="EMBL" id="AMWN01000001">
    <property type="protein sequence ID" value="EXJ95002.1"/>
    <property type="molecule type" value="Genomic_DNA"/>
</dbReference>
<comment type="caution">
    <text evidence="9">The sequence shown here is derived from an EMBL/GenBank/DDBJ whole genome shotgun (WGS) entry which is preliminary data.</text>
</comment>
<feature type="domain" description="NUA/TPR/MLP1-2-like" evidence="8">
    <location>
        <begin position="486"/>
        <end position="596"/>
    </location>
</feature>
<dbReference type="STRING" id="1182541.W9YQ10"/>
<feature type="compositionally biased region" description="Gly residues" evidence="5">
    <location>
        <begin position="2028"/>
        <end position="2044"/>
    </location>
</feature>
<comment type="subcellular location">
    <subcellularLocation>
        <location evidence="1">Nucleus</location>
    </subcellularLocation>
</comment>
<evidence type="ECO:0000259" key="8">
    <source>
        <dbReference type="Pfam" id="PF25785"/>
    </source>
</evidence>
<evidence type="ECO:0000256" key="5">
    <source>
        <dbReference type="SAM" id="MobiDB-lite"/>
    </source>
</evidence>
<feature type="coiled-coil region" evidence="4">
    <location>
        <begin position="1387"/>
        <end position="1428"/>
    </location>
</feature>
<protein>
    <submittedName>
        <fullName evidence="9">Uncharacterized protein</fullName>
    </submittedName>
</protein>
<dbReference type="Pfam" id="PF25481">
    <property type="entry name" value="Nucleoprot-TPR"/>
    <property type="match status" value="1"/>
</dbReference>
<evidence type="ECO:0000256" key="1">
    <source>
        <dbReference type="ARBA" id="ARBA00004123"/>
    </source>
</evidence>
<feature type="compositionally biased region" description="Low complexity" evidence="5">
    <location>
        <begin position="1872"/>
        <end position="1893"/>
    </location>
</feature>
<feature type="compositionally biased region" description="Gly residues" evidence="5">
    <location>
        <begin position="1993"/>
        <end position="2002"/>
    </location>
</feature>
<evidence type="ECO:0000313" key="10">
    <source>
        <dbReference type="Proteomes" id="UP000019484"/>
    </source>
</evidence>
<feature type="compositionally biased region" description="Gly residues" evidence="5">
    <location>
        <begin position="1955"/>
        <end position="1986"/>
    </location>
</feature>
<proteinExistence type="predicted"/>
<keyword evidence="2 4" id="KW-0175">Coiled coil</keyword>
<feature type="region of interest" description="Disordered" evidence="5">
    <location>
        <begin position="1801"/>
        <end position="2044"/>
    </location>
</feature>
<name>W9YQ10_9EURO</name>
<sequence length="2044" mass="229873">MATEVDTRVISAFSSLPETSITSLIDSPTTELVVSFLRSIENRAKECEQNKSQKIKLEVELETVVRTNESKVKVLQNSRDKALAEASKLRVDLQTAENARSRLDSEVEQLRSATANENVEITTLKSRISSLEAANRDTLVLLESKTTAYESLSQDLSAQHQKAVELRRQITTLEQSVQSANAAVASARFKEQSLQQEVEMLKKNNEWLENERKIKADEHANFRKEKNARISELSRSNEQYISEVEALRRSETSLKHRLEEQMTKFEDTLEEVQKLREEKISAEDAFRVELESVNRLAQLQAASAETAKQRVQELSAALEEAREEAAEEIGTIRAEIETEHNDRVAAEQRVAELEKSLEQLSGELEEARARPSTPQRPSNGSGITTPLRPGTPSGIFTPASVSRPRTQMTMTQLFSEYKKLEAELANEKRVSEQLRENLDAMVEELESNKPEIEELRTDHERLQSEVVEMSSIVDKANADRDSAIKELRNCQGQLEGKSKEVQVLTQQLRDMGSEIRFLLIEQHVREQGGNLTREEFDDLENQAKEAMSQDMANLSETQQLINQRLIVFKNIHELQQQNENQLKTIRNLVSELESNETKEKEQQNHALSQELEQARAQIASYQDELRTMVAQTQSFVKERDMFRNMLTRRGHLPAQVQPTDFSRSLPIPAGGADSLAASATGGDSDYAKLLRDLQQHFDSYRQEASTDHTALKNQVDELSRKNSQLQTEMSRTLGQLTAANQRYEMLQANYNSLKAENAEIQKRSWTAMENATKQELKTQQVAEELVEARGLLDSLRRDAANLKAEKDLWKSVEKRLIDDNESLRNERSRLDQLNATLQTMINEREQTDAEGRRRLQSHSEALEAELQSVKRKLNEENEESKKAALRREYEHNQAQKRIDDLVTSLGSTKEELASAKTARDHLQARVDELTVELRSAEERLEVLTKPAEPTNEPNGQEESPITKEQELAVEVSELKRDLELKVSELERANEQVEVYKNISQSSEERLQELSETNDQYREETEAALAEKDAKIKELEQRIEDISSELSTTNSELSKLRDEQAEFQHRMDEQKASFEAEVERVKEEAEKNAEQAQFNLEASKIQAEIATEAQQNYENELVRHAEAAKNLHVIREEANQLRLEMVDLRTQASTYKSDLEQKAASWEDMKERYEREISDLKKRREEVVQQNNLLHGQLESVTQQITALQRDRAAMAEGDNEEATEQPSAELDRLQEVITYLRREKDIVDVQYQLSLQEAKRLRQQLDFTQSQLDETRLKLDQQRRADADSERNKLEHNKLMESLNELNLYRESSVTLRAEAKQATQALAEKSKRVEELESQVQALHARVAELENLVELREGELKLSQEDRDHWQQRTQNILSKYDRVDPAELEALKEKLTSLETERDELKSELDKVKVERDEAQTALQEQINSTQSAVELAKGDLKTRLENQFKEVLRKNRAVLGERKAELDAALSEKADLQTELDSLKEQLATAQSQSQTAPTTQVNGEHEPTAEEPAVVSATTNVDISELETKVKELEESLAEKEKELEELKSTNEEKFKVRVSAMEKVLNNRLAEVKHQAQEAKKAALEELSERLNAQHQQELEALRAGSIPVAAELQKPSEETTETSTTIDPAQIPDEVLLNLPEEKARMLVAKHEVLRKILQVNIKKQVEKEREALRKELTQQLGSSGEDGVASAKIEELEQKFTTEKESIIKQKESEFIVEKEALVKQYEEKLAREKQDLIIKHQDDLTNQKLQFDKEAQRKIEEQLKNAEQMWEKRGNVKFNMAQGRAAQAAAKLDVVKKAAEETPEKPVGQVWDVAKDAKPAAAPKPTPPAAALTTAAPAPGQSPAKPDAKTDSKAVAESKPNGNVQGQPQTQPAAAEKQAQPQPAATQAGSKPGQQAPASSGQGVPKPTEASPAETEKLAPKPAQHSAGEQAKSQQASGAALMRQLESGIPRGGAIRGNRGSGIPRGRGGARGGRGGAGHGNTGIPQQGRGGAQGSPGRGNLNPQAAQFTPGGNKRARDDGEAADGGGQGKRIRGEGGST</sequence>
<feature type="compositionally biased region" description="Polar residues" evidence="5">
    <location>
        <begin position="372"/>
        <end position="384"/>
    </location>
</feature>
<feature type="compositionally biased region" description="Polar residues" evidence="5">
    <location>
        <begin position="1897"/>
        <end position="1907"/>
    </location>
</feature>
<evidence type="ECO:0000259" key="7">
    <source>
        <dbReference type="Pfam" id="PF25481"/>
    </source>
</evidence>
<dbReference type="HOGENOM" id="CLU_001250_0_0_1"/>
<reference evidence="9 10" key="1">
    <citation type="submission" date="2013-03" db="EMBL/GenBank/DDBJ databases">
        <title>The Genome Sequence of Capronia coronata CBS 617.96.</title>
        <authorList>
            <consortium name="The Broad Institute Genomics Platform"/>
            <person name="Cuomo C."/>
            <person name="de Hoog S."/>
            <person name="Gorbushina A."/>
            <person name="Walker B."/>
            <person name="Young S.K."/>
            <person name="Zeng Q."/>
            <person name="Gargeya S."/>
            <person name="Fitzgerald M."/>
            <person name="Haas B."/>
            <person name="Abouelleil A."/>
            <person name="Allen A.W."/>
            <person name="Alvarado L."/>
            <person name="Arachchi H.M."/>
            <person name="Berlin A.M."/>
            <person name="Chapman S.B."/>
            <person name="Gainer-Dewar J."/>
            <person name="Goldberg J."/>
            <person name="Griggs A."/>
            <person name="Gujja S."/>
            <person name="Hansen M."/>
            <person name="Howarth C."/>
            <person name="Imamovic A."/>
            <person name="Ireland A."/>
            <person name="Larimer J."/>
            <person name="McCowan C."/>
            <person name="Murphy C."/>
            <person name="Pearson M."/>
            <person name="Poon T.W."/>
            <person name="Priest M."/>
            <person name="Roberts A."/>
            <person name="Saif S."/>
            <person name="Shea T."/>
            <person name="Sisk P."/>
            <person name="Sykes S."/>
            <person name="Wortman J."/>
            <person name="Nusbaum C."/>
            <person name="Birren B."/>
        </authorList>
    </citation>
    <scope>NUCLEOTIDE SEQUENCE [LARGE SCALE GENOMIC DNA]</scope>
    <source>
        <strain evidence="9 10">CBS 617.96</strain>
    </source>
</reference>
<feature type="coiled-coil region" evidence="4">
    <location>
        <begin position="1517"/>
        <end position="1603"/>
    </location>
</feature>
<feature type="coiled-coil region" evidence="4">
    <location>
        <begin position="968"/>
        <end position="1185"/>
    </location>
</feature>
<feature type="coiled-coil region" evidence="4">
    <location>
        <begin position="37"/>
        <end position="116"/>
    </location>
</feature>
<dbReference type="GO" id="GO:0006406">
    <property type="term" value="P:mRNA export from nucleus"/>
    <property type="evidence" value="ECO:0007669"/>
    <property type="project" value="TreeGrafter"/>
</dbReference>
<accession>W9YQ10</accession>
<feature type="compositionally biased region" description="Basic and acidic residues" evidence="5">
    <location>
        <begin position="1851"/>
        <end position="1861"/>
    </location>
</feature>
<evidence type="ECO:0000256" key="4">
    <source>
        <dbReference type="SAM" id="Coils"/>
    </source>
</evidence>